<proteinExistence type="predicted"/>
<dbReference type="OrthoDB" id="3021247at2759"/>
<keyword evidence="2" id="KW-0812">Transmembrane</keyword>
<evidence type="ECO:0000256" key="1">
    <source>
        <dbReference type="SAM" id="MobiDB-lite"/>
    </source>
</evidence>
<keyword evidence="2" id="KW-0472">Membrane</keyword>
<organism evidence="3 4">
    <name type="scientific">Mycena venus</name>
    <dbReference type="NCBI Taxonomy" id="2733690"/>
    <lineage>
        <taxon>Eukaryota</taxon>
        <taxon>Fungi</taxon>
        <taxon>Dikarya</taxon>
        <taxon>Basidiomycota</taxon>
        <taxon>Agaricomycotina</taxon>
        <taxon>Agaricomycetes</taxon>
        <taxon>Agaricomycetidae</taxon>
        <taxon>Agaricales</taxon>
        <taxon>Marasmiineae</taxon>
        <taxon>Mycenaceae</taxon>
        <taxon>Mycena</taxon>
    </lineage>
</organism>
<keyword evidence="4" id="KW-1185">Reference proteome</keyword>
<sequence length="394" mass="43668">MDLVEPPKATPSRFGFYLSPLSPPHVPDVLICSVDPCFQTVSLVGALNSEVNPVSARKISRWLFLLARGSSSVRPICPPAVYRSITFVGADIFVRAAAPGCYALFVEDEPYPYPFGQTIPASSFAETERTWDVPHDDFRAAYRMANPIPDNIASNARERDRGVCCFTGRPSDFVSWVIPPLLCYAVPPPVFSLEQCLCVDNVFTISLDLLQAYQENRIAVDPQDGYRLVVFGEFSGATLLTRLGSAPTSGRFWHASLSWTLAVRFAGCDLGLRIRAKASDLLEELNSDGAHMIPQGSKWSTPAGQEAIRVFFWARAGCPLPPRRGERWDTTPPSPSSSTSCSHEEVNLPNREEAHIVPRHFVPRRITPWLLFFTSGLLLLLCFGRICRAIQHTV</sequence>
<feature type="region of interest" description="Disordered" evidence="1">
    <location>
        <begin position="323"/>
        <end position="345"/>
    </location>
</feature>
<dbReference type="AlphaFoldDB" id="A0A8H6ZB52"/>
<dbReference type="EMBL" id="JACAZI010000001">
    <property type="protein sequence ID" value="KAF7372455.1"/>
    <property type="molecule type" value="Genomic_DNA"/>
</dbReference>
<accession>A0A8H6ZB52</accession>
<evidence type="ECO:0000313" key="3">
    <source>
        <dbReference type="EMBL" id="KAF7372455.1"/>
    </source>
</evidence>
<dbReference type="Proteomes" id="UP000620124">
    <property type="component" value="Unassembled WGS sequence"/>
</dbReference>
<name>A0A8H6ZB52_9AGAR</name>
<evidence type="ECO:0000256" key="2">
    <source>
        <dbReference type="SAM" id="Phobius"/>
    </source>
</evidence>
<evidence type="ECO:0000313" key="4">
    <source>
        <dbReference type="Proteomes" id="UP000620124"/>
    </source>
</evidence>
<feature type="transmembrane region" description="Helical" evidence="2">
    <location>
        <begin position="369"/>
        <end position="387"/>
    </location>
</feature>
<keyword evidence="2" id="KW-1133">Transmembrane helix</keyword>
<reference evidence="3" key="1">
    <citation type="submission" date="2020-05" db="EMBL/GenBank/DDBJ databases">
        <title>Mycena genomes resolve the evolution of fungal bioluminescence.</title>
        <authorList>
            <person name="Tsai I.J."/>
        </authorList>
    </citation>
    <scope>NUCLEOTIDE SEQUENCE</scope>
    <source>
        <strain evidence="3">CCC161011</strain>
    </source>
</reference>
<comment type="caution">
    <text evidence="3">The sequence shown here is derived from an EMBL/GenBank/DDBJ whole genome shotgun (WGS) entry which is preliminary data.</text>
</comment>
<protein>
    <submittedName>
        <fullName evidence="3">Uncharacterized protein</fullName>
    </submittedName>
</protein>
<gene>
    <name evidence="3" type="ORF">MVEN_00107000</name>
</gene>